<evidence type="ECO:0000256" key="1">
    <source>
        <dbReference type="ARBA" id="ARBA00005495"/>
    </source>
</evidence>
<evidence type="ECO:0000313" key="7">
    <source>
        <dbReference type="Proteomes" id="UP000807353"/>
    </source>
</evidence>
<organism evidence="6 7">
    <name type="scientific">Collybia nuda</name>
    <dbReference type="NCBI Taxonomy" id="64659"/>
    <lineage>
        <taxon>Eukaryota</taxon>
        <taxon>Fungi</taxon>
        <taxon>Dikarya</taxon>
        <taxon>Basidiomycota</taxon>
        <taxon>Agaricomycotina</taxon>
        <taxon>Agaricomycetes</taxon>
        <taxon>Agaricomycetidae</taxon>
        <taxon>Agaricales</taxon>
        <taxon>Tricholomatineae</taxon>
        <taxon>Clitocybaceae</taxon>
        <taxon>Collybia</taxon>
    </lineage>
</organism>
<dbReference type="Gene3D" id="3.90.1590.10">
    <property type="entry name" value="glutathione-dependent formaldehyde- activating enzyme (gfa)"/>
    <property type="match status" value="1"/>
</dbReference>
<keyword evidence="3" id="KW-0862">Zinc</keyword>
<dbReference type="InterPro" id="IPR006913">
    <property type="entry name" value="CENP-V/GFA"/>
</dbReference>
<dbReference type="PROSITE" id="PS51891">
    <property type="entry name" value="CENP_V_GFA"/>
    <property type="match status" value="1"/>
</dbReference>
<proteinExistence type="inferred from homology"/>
<dbReference type="Pfam" id="PF04828">
    <property type="entry name" value="GFA"/>
    <property type="match status" value="1"/>
</dbReference>
<keyword evidence="4" id="KW-0456">Lyase</keyword>
<dbReference type="GO" id="GO:0046872">
    <property type="term" value="F:metal ion binding"/>
    <property type="evidence" value="ECO:0007669"/>
    <property type="project" value="UniProtKB-KW"/>
</dbReference>
<evidence type="ECO:0000256" key="2">
    <source>
        <dbReference type="ARBA" id="ARBA00022723"/>
    </source>
</evidence>
<name>A0A9P5XYD7_9AGAR</name>
<dbReference type="EMBL" id="MU150353">
    <property type="protein sequence ID" value="KAF9457976.1"/>
    <property type="molecule type" value="Genomic_DNA"/>
</dbReference>
<gene>
    <name evidence="6" type="ORF">BDZ94DRAFT_1271848</name>
</gene>
<evidence type="ECO:0000313" key="6">
    <source>
        <dbReference type="EMBL" id="KAF9457976.1"/>
    </source>
</evidence>
<reference evidence="6" key="1">
    <citation type="submission" date="2020-11" db="EMBL/GenBank/DDBJ databases">
        <authorList>
            <consortium name="DOE Joint Genome Institute"/>
            <person name="Ahrendt S."/>
            <person name="Riley R."/>
            <person name="Andreopoulos W."/>
            <person name="Labutti K."/>
            <person name="Pangilinan J."/>
            <person name="Ruiz-Duenas F.J."/>
            <person name="Barrasa J.M."/>
            <person name="Sanchez-Garcia M."/>
            <person name="Camarero S."/>
            <person name="Miyauchi S."/>
            <person name="Serrano A."/>
            <person name="Linde D."/>
            <person name="Babiker R."/>
            <person name="Drula E."/>
            <person name="Ayuso-Fernandez I."/>
            <person name="Pacheco R."/>
            <person name="Padilla G."/>
            <person name="Ferreira P."/>
            <person name="Barriuso J."/>
            <person name="Kellner H."/>
            <person name="Castanera R."/>
            <person name="Alfaro M."/>
            <person name="Ramirez L."/>
            <person name="Pisabarro A.G."/>
            <person name="Kuo A."/>
            <person name="Tritt A."/>
            <person name="Lipzen A."/>
            <person name="He G."/>
            <person name="Yan M."/>
            <person name="Ng V."/>
            <person name="Cullen D."/>
            <person name="Martin F."/>
            <person name="Rosso M.-N."/>
            <person name="Henrissat B."/>
            <person name="Hibbett D."/>
            <person name="Martinez A.T."/>
            <person name="Grigoriev I.V."/>
        </authorList>
    </citation>
    <scope>NUCLEOTIDE SEQUENCE</scope>
    <source>
        <strain evidence="6">CBS 247.69</strain>
    </source>
</reference>
<dbReference type="SUPFAM" id="SSF51316">
    <property type="entry name" value="Mss4-like"/>
    <property type="match status" value="1"/>
</dbReference>
<feature type="domain" description="CENP-V/GFA" evidence="5">
    <location>
        <begin position="6"/>
        <end position="112"/>
    </location>
</feature>
<sequence>MANTVRHGSCLCKRVKYEVTGDPWAFFVCHCGNCKKMTGSAFMANSLFKPEQYKITEGEDLITQYRDTTTNSGKPKILSFCSKCGSPIRITNEAQLVMVAPTGTYDDEIPWDPTNEFYLDRKRKWIHEITTREDGCVIESI</sequence>
<protein>
    <submittedName>
        <fullName evidence="6">Mss4-like protein</fullName>
    </submittedName>
</protein>
<dbReference type="Proteomes" id="UP000807353">
    <property type="component" value="Unassembled WGS sequence"/>
</dbReference>
<keyword evidence="7" id="KW-1185">Reference proteome</keyword>
<dbReference type="OrthoDB" id="9985472at2759"/>
<accession>A0A9P5XYD7</accession>
<keyword evidence="2" id="KW-0479">Metal-binding</keyword>
<dbReference type="PANTHER" id="PTHR33337:SF39">
    <property type="entry name" value="DUF636 DOMAIN PROTEIN (AFU_ORTHOLOGUE AFUA_6G11530)"/>
    <property type="match status" value="1"/>
</dbReference>
<comment type="caution">
    <text evidence="6">The sequence shown here is derived from an EMBL/GenBank/DDBJ whole genome shotgun (WGS) entry which is preliminary data.</text>
</comment>
<dbReference type="InterPro" id="IPR011057">
    <property type="entry name" value="Mss4-like_sf"/>
</dbReference>
<evidence type="ECO:0000256" key="4">
    <source>
        <dbReference type="ARBA" id="ARBA00023239"/>
    </source>
</evidence>
<evidence type="ECO:0000256" key="3">
    <source>
        <dbReference type="ARBA" id="ARBA00022833"/>
    </source>
</evidence>
<dbReference type="AlphaFoldDB" id="A0A9P5XYD7"/>
<comment type="similarity">
    <text evidence="1">Belongs to the Gfa family.</text>
</comment>
<dbReference type="GO" id="GO:0016846">
    <property type="term" value="F:carbon-sulfur lyase activity"/>
    <property type="evidence" value="ECO:0007669"/>
    <property type="project" value="InterPro"/>
</dbReference>
<evidence type="ECO:0000259" key="5">
    <source>
        <dbReference type="PROSITE" id="PS51891"/>
    </source>
</evidence>
<dbReference type="PANTHER" id="PTHR33337">
    <property type="entry name" value="GFA DOMAIN-CONTAINING PROTEIN"/>
    <property type="match status" value="1"/>
</dbReference>